<proteinExistence type="predicted"/>
<keyword evidence="2" id="KW-1185">Reference proteome</keyword>
<protein>
    <submittedName>
        <fullName evidence="1">Uncharacterized protein</fullName>
    </submittedName>
</protein>
<gene>
    <name evidence="1" type="ORF">LECACI_7A008947</name>
</gene>
<name>A0AAI9EF09_9PEZI</name>
<reference evidence="1" key="1">
    <citation type="submission" date="2023-11" db="EMBL/GenBank/DDBJ databases">
        <authorList>
            <person name="Alioto T."/>
            <person name="Alioto T."/>
            <person name="Gomez Garrido J."/>
        </authorList>
    </citation>
    <scope>NUCLEOTIDE SEQUENCE</scope>
</reference>
<comment type="caution">
    <text evidence="1">The sequence shown here is derived from an EMBL/GenBank/DDBJ whole genome shotgun (WGS) entry which is preliminary data.</text>
</comment>
<dbReference type="Proteomes" id="UP001296104">
    <property type="component" value="Unassembled WGS sequence"/>
</dbReference>
<dbReference type="AlphaFoldDB" id="A0AAI9EF09"/>
<sequence length="134" mass="14989">MCVTLPGAFTGACTRDWSVDLDHMEIIGRKFDSCTQIGGVHNFIRVLEGLRNKLHDPKPDDFAFIRGFQAGLRRDVRDELDQRGVYTSNTSAGDYMRQAINADKKLYNTWRVQSGDASALRVKKLISPGGISIK</sequence>
<organism evidence="1 2">
    <name type="scientific">Lecanosticta acicola</name>
    <dbReference type="NCBI Taxonomy" id="111012"/>
    <lineage>
        <taxon>Eukaryota</taxon>
        <taxon>Fungi</taxon>
        <taxon>Dikarya</taxon>
        <taxon>Ascomycota</taxon>
        <taxon>Pezizomycotina</taxon>
        <taxon>Dothideomycetes</taxon>
        <taxon>Dothideomycetidae</taxon>
        <taxon>Mycosphaerellales</taxon>
        <taxon>Mycosphaerellaceae</taxon>
        <taxon>Lecanosticta</taxon>
    </lineage>
</organism>
<evidence type="ECO:0000313" key="1">
    <source>
        <dbReference type="EMBL" id="CAK4033789.1"/>
    </source>
</evidence>
<dbReference type="EMBL" id="CAVMBE010000094">
    <property type="protein sequence ID" value="CAK4033789.1"/>
    <property type="molecule type" value="Genomic_DNA"/>
</dbReference>
<accession>A0AAI9EF09</accession>
<evidence type="ECO:0000313" key="2">
    <source>
        <dbReference type="Proteomes" id="UP001296104"/>
    </source>
</evidence>